<accession>A0A314YH73</accession>
<organism evidence="2 3">
    <name type="scientific">Prunus yedoensis var. nudiflora</name>
    <dbReference type="NCBI Taxonomy" id="2094558"/>
    <lineage>
        <taxon>Eukaryota</taxon>
        <taxon>Viridiplantae</taxon>
        <taxon>Streptophyta</taxon>
        <taxon>Embryophyta</taxon>
        <taxon>Tracheophyta</taxon>
        <taxon>Spermatophyta</taxon>
        <taxon>Magnoliopsida</taxon>
        <taxon>eudicotyledons</taxon>
        <taxon>Gunneridae</taxon>
        <taxon>Pentapetalae</taxon>
        <taxon>rosids</taxon>
        <taxon>fabids</taxon>
        <taxon>Rosales</taxon>
        <taxon>Rosaceae</taxon>
        <taxon>Amygdaloideae</taxon>
        <taxon>Amygdaleae</taxon>
        <taxon>Prunus</taxon>
    </lineage>
</organism>
<name>A0A314YH73_PRUYE</name>
<feature type="domain" description="Zinc knuckle CX2CX4HX4C" evidence="1">
    <location>
        <begin position="1"/>
        <end position="38"/>
    </location>
</feature>
<comment type="caution">
    <text evidence="2">The sequence shown here is derived from an EMBL/GenBank/DDBJ whole genome shotgun (WGS) entry which is preliminary data.</text>
</comment>
<gene>
    <name evidence="2" type="ORF">Pyn_21919</name>
</gene>
<evidence type="ECO:0000313" key="3">
    <source>
        <dbReference type="Proteomes" id="UP000250321"/>
    </source>
</evidence>
<evidence type="ECO:0000259" key="1">
    <source>
        <dbReference type="Pfam" id="PF14392"/>
    </source>
</evidence>
<reference evidence="2 3" key="1">
    <citation type="submission" date="2018-02" db="EMBL/GenBank/DDBJ databases">
        <title>Draft genome of wild Prunus yedoensis var. nudiflora.</title>
        <authorList>
            <person name="Baek S."/>
            <person name="Kim J.-H."/>
            <person name="Choi K."/>
            <person name="Kim G.-B."/>
            <person name="Cho A."/>
            <person name="Jang H."/>
            <person name="Shin C.-H."/>
            <person name="Yu H.-J."/>
            <person name="Mun J.-H."/>
        </authorList>
    </citation>
    <scope>NUCLEOTIDE SEQUENCE [LARGE SCALE GENOMIC DNA]</scope>
    <source>
        <strain evidence="3">cv. Jeju island</strain>
        <tissue evidence="2">Leaf</tissue>
    </source>
</reference>
<protein>
    <recommendedName>
        <fullName evidence="1">Zinc knuckle CX2CX4HX4C domain-containing protein</fullName>
    </recommendedName>
</protein>
<dbReference type="InterPro" id="IPR025836">
    <property type="entry name" value="Zn_knuckle_CX2CX4HX4C"/>
</dbReference>
<keyword evidence="3" id="KW-1185">Reference proteome</keyword>
<sequence>MNISFSGIGSKWVDFTYERLPEFCHDCGSLEHWTPDCSRPSMDIRVGVVKPSSSTLHATLEPFGGPHCLDRQIVTGQSPFLSWPDRLVKKTVVGWIFLLQWFCNQLRTTKQLVAVILIYLIQIRR</sequence>
<dbReference type="Proteomes" id="UP000250321">
    <property type="component" value="Unassembled WGS sequence"/>
</dbReference>
<proteinExistence type="predicted"/>
<dbReference type="AlphaFoldDB" id="A0A314YH73"/>
<dbReference type="EMBL" id="PJQY01001232">
    <property type="protein sequence ID" value="PQQ04461.1"/>
    <property type="molecule type" value="Genomic_DNA"/>
</dbReference>
<evidence type="ECO:0000313" key="2">
    <source>
        <dbReference type="EMBL" id="PQQ04461.1"/>
    </source>
</evidence>
<dbReference type="OrthoDB" id="10500553at2759"/>
<dbReference type="Pfam" id="PF14392">
    <property type="entry name" value="zf-CCHC_4"/>
    <property type="match status" value="1"/>
</dbReference>